<keyword evidence="7 8" id="KW-0456">Lyase</keyword>
<evidence type="ECO:0000256" key="4">
    <source>
        <dbReference type="ARBA" id="ARBA00022793"/>
    </source>
</evidence>
<evidence type="ECO:0000256" key="6">
    <source>
        <dbReference type="ARBA" id="ARBA00023141"/>
    </source>
</evidence>
<sequence>MNILDKIVAHKRKEVEERAERVPLKQLEYYRHYDISRPSFSKAIRESDTGIIAEFKRRSPSKGDINPGAVAAKVAPGYENAGAACMSVLTDSEFFGGNNDDLTSARDACSLPIIRKEFIIDPYQIYEARAIGASAILLIGAILDRRQTLDLATLANSLGLEVLFEIHEEKELDLLNSFIQLVGINNRNLKTFEVDIDQSMRLAARLPKEMLAVAESGISSPDEYIALREAGFKGFLMGEYFMKHSDPAAVCRDFCETVRSKITIA</sequence>
<accession>A0A9J6ZSP0</accession>
<dbReference type="Pfam" id="PF00218">
    <property type="entry name" value="IGPS"/>
    <property type="match status" value="1"/>
</dbReference>
<keyword evidence="6 8" id="KW-0057">Aromatic amino acid biosynthesis</keyword>
<dbReference type="PROSITE" id="PS00614">
    <property type="entry name" value="IGPS"/>
    <property type="match status" value="1"/>
</dbReference>
<keyword evidence="3 8" id="KW-0028">Amino-acid biosynthesis</keyword>
<dbReference type="SUPFAM" id="SSF51366">
    <property type="entry name" value="Ribulose-phoshate binding barrel"/>
    <property type="match status" value="1"/>
</dbReference>
<dbReference type="GO" id="GO:0004640">
    <property type="term" value="F:phosphoribosylanthranilate isomerase activity"/>
    <property type="evidence" value="ECO:0007669"/>
    <property type="project" value="TreeGrafter"/>
</dbReference>
<dbReference type="PANTHER" id="PTHR22854:SF2">
    <property type="entry name" value="INDOLE-3-GLYCEROL-PHOSPHATE SYNTHASE"/>
    <property type="match status" value="1"/>
</dbReference>
<dbReference type="Gene3D" id="3.20.20.70">
    <property type="entry name" value="Aldolase class I"/>
    <property type="match status" value="1"/>
</dbReference>
<dbReference type="RefSeq" id="WP_250724381.1">
    <property type="nucleotide sequence ID" value="NZ_CP098400.1"/>
</dbReference>
<dbReference type="InterPro" id="IPR011060">
    <property type="entry name" value="RibuloseP-bd_barrel"/>
</dbReference>
<organism evidence="10 11">
    <name type="scientific">Xiashengella succiniciproducens</name>
    <dbReference type="NCBI Taxonomy" id="2949635"/>
    <lineage>
        <taxon>Bacteria</taxon>
        <taxon>Pseudomonadati</taxon>
        <taxon>Bacteroidota</taxon>
        <taxon>Bacteroidia</taxon>
        <taxon>Marinilabiliales</taxon>
        <taxon>Marinilabiliaceae</taxon>
        <taxon>Xiashengella</taxon>
    </lineage>
</organism>
<dbReference type="CDD" id="cd00331">
    <property type="entry name" value="IGPS"/>
    <property type="match status" value="1"/>
</dbReference>
<comment type="similarity">
    <text evidence="8">Belongs to the TrpC family.</text>
</comment>
<evidence type="ECO:0000313" key="11">
    <source>
        <dbReference type="Proteomes" id="UP001056426"/>
    </source>
</evidence>
<evidence type="ECO:0000259" key="9">
    <source>
        <dbReference type="Pfam" id="PF00218"/>
    </source>
</evidence>
<dbReference type="HAMAP" id="MF_00134_B">
    <property type="entry name" value="IGPS_B"/>
    <property type="match status" value="1"/>
</dbReference>
<evidence type="ECO:0000256" key="1">
    <source>
        <dbReference type="ARBA" id="ARBA00001633"/>
    </source>
</evidence>
<gene>
    <name evidence="8 10" type="primary">trpC</name>
    <name evidence="10" type="ORF">M9189_02550</name>
</gene>
<keyword evidence="11" id="KW-1185">Reference proteome</keyword>
<evidence type="ECO:0000256" key="5">
    <source>
        <dbReference type="ARBA" id="ARBA00022822"/>
    </source>
</evidence>
<dbReference type="GO" id="GO:0004425">
    <property type="term" value="F:indole-3-glycerol-phosphate synthase activity"/>
    <property type="evidence" value="ECO:0007669"/>
    <property type="project" value="UniProtKB-UniRule"/>
</dbReference>
<dbReference type="NCBIfam" id="NF001377">
    <property type="entry name" value="PRK00278.2-4"/>
    <property type="match status" value="1"/>
</dbReference>
<reference evidence="10" key="1">
    <citation type="submission" date="2022-05" db="EMBL/GenBank/DDBJ databases">
        <authorList>
            <person name="Sun X."/>
        </authorList>
    </citation>
    <scope>NUCLEOTIDE SEQUENCE</scope>
    <source>
        <strain evidence="10">Ai-910</strain>
    </source>
</reference>
<evidence type="ECO:0000313" key="10">
    <source>
        <dbReference type="EMBL" id="URW80240.1"/>
    </source>
</evidence>
<dbReference type="InterPro" id="IPR001468">
    <property type="entry name" value="Indole-3-GlycerolPSynthase_CS"/>
</dbReference>
<keyword evidence="5 8" id="KW-0822">Tryptophan biosynthesis</keyword>
<protein>
    <recommendedName>
        <fullName evidence="8">Indole-3-glycerol phosphate synthase</fullName>
        <shortName evidence="8">IGPS</shortName>
        <ecNumber evidence="8">4.1.1.48</ecNumber>
    </recommendedName>
</protein>
<comment type="pathway">
    <text evidence="2 8">Amino-acid biosynthesis; L-tryptophan biosynthesis; L-tryptophan from chorismate: step 4/5.</text>
</comment>
<proteinExistence type="inferred from homology"/>
<dbReference type="InterPro" id="IPR013785">
    <property type="entry name" value="Aldolase_TIM"/>
</dbReference>
<evidence type="ECO:0000256" key="7">
    <source>
        <dbReference type="ARBA" id="ARBA00023239"/>
    </source>
</evidence>
<keyword evidence="4 8" id="KW-0210">Decarboxylase</keyword>
<dbReference type="InterPro" id="IPR045186">
    <property type="entry name" value="Indole-3-glycerol_P_synth"/>
</dbReference>
<name>A0A9J6ZSP0_9BACT</name>
<dbReference type="GO" id="GO:0000162">
    <property type="term" value="P:L-tryptophan biosynthetic process"/>
    <property type="evidence" value="ECO:0007669"/>
    <property type="project" value="UniProtKB-UniRule"/>
</dbReference>
<dbReference type="EMBL" id="CP098400">
    <property type="protein sequence ID" value="URW80240.1"/>
    <property type="molecule type" value="Genomic_DNA"/>
</dbReference>
<dbReference type="EC" id="4.1.1.48" evidence="8"/>
<comment type="catalytic activity">
    <reaction evidence="1 8">
        <text>1-(2-carboxyphenylamino)-1-deoxy-D-ribulose 5-phosphate + H(+) = (1S,2R)-1-C-(indol-3-yl)glycerol 3-phosphate + CO2 + H2O</text>
        <dbReference type="Rhea" id="RHEA:23476"/>
        <dbReference type="ChEBI" id="CHEBI:15377"/>
        <dbReference type="ChEBI" id="CHEBI:15378"/>
        <dbReference type="ChEBI" id="CHEBI:16526"/>
        <dbReference type="ChEBI" id="CHEBI:58613"/>
        <dbReference type="ChEBI" id="CHEBI:58866"/>
        <dbReference type="EC" id="4.1.1.48"/>
    </reaction>
</comment>
<dbReference type="PANTHER" id="PTHR22854">
    <property type="entry name" value="TRYPTOPHAN BIOSYNTHESIS PROTEIN"/>
    <property type="match status" value="1"/>
</dbReference>
<dbReference type="AlphaFoldDB" id="A0A9J6ZSP0"/>
<evidence type="ECO:0000256" key="3">
    <source>
        <dbReference type="ARBA" id="ARBA00022605"/>
    </source>
</evidence>
<dbReference type="Proteomes" id="UP001056426">
    <property type="component" value="Chromosome"/>
</dbReference>
<reference evidence="10" key="2">
    <citation type="submission" date="2022-06" db="EMBL/GenBank/DDBJ databases">
        <title>Xiashengella guii gen. nov. sp. nov., a bacterium isolated form anaerobic digestion tank.</title>
        <authorList>
            <person name="Huang H."/>
        </authorList>
    </citation>
    <scope>NUCLEOTIDE SEQUENCE</scope>
    <source>
        <strain evidence="10">Ai-910</strain>
    </source>
</reference>
<feature type="domain" description="Indole-3-glycerol phosphate synthase" evidence="9">
    <location>
        <begin position="4"/>
        <end position="253"/>
    </location>
</feature>
<evidence type="ECO:0000256" key="8">
    <source>
        <dbReference type="HAMAP-Rule" id="MF_00134"/>
    </source>
</evidence>
<dbReference type="InterPro" id="IPR013798">
    <property type="entry name" value="Indole-3-glycerol_P_synth_dom"/>
</dbReference>
<dbReference type="FunFam" id="3.20.20.70:FF:000024">
    <property type="entry name" value="Indole-3-glycerol phosphate synthase"/>
    <property type="match status" value="1"/>
</dbReference>
<evidence type="ECO:0000256" key="2">
    <source>
        <dbReference type="ARBA" id="ARBA00004696"/>
    </source>
</evidence>
<dbReference type="KEGG" id="alkq:M9189_02550"/>